<keyword evidence="3" id="KW-0479">Metal-binding</keyword>
<evidence type="ECO:0000256" key="5">
    <source>
        <dbReference type="ARBA" id="ARBA00023004"/>
    </source>
</evidence>
<dbReference type="Proteomes" id="UP001165561">
    <property type="component" value="Unassembled WGS sequence"/>
</dbReference>
<dbReference type="EMBL" id="JARACI010001063">
    <property type="protein sequence ID" value="MDD9207210.1"/>
    <property type="molecule type" value="Genomic_DNA"/>
</dbReference>
<evidence type="ECO:0000256" key="4">
    <source>
        <dbReference type="ARBA" id="ARBA00022982"/>
    </source>
</evidence>
<accession>A0ABT5TYR9</accession>
<keyword evidence="7" id="KW-0003">3Fe-4S</keyword>
<reference evidence="8" key="1">
    <citation type="submission" date="2023-02" db="EMBL/GenBank/DDBJ databases">
        <title>Georgenia sp.10Sc9-8, isolated from a soil sample collected from the Taklamakan desert.</title>
        <authorList>
            <person name="Liu S."/>
        </authorList>
    </citation>
    <scope>NUCLEOTIDE SEQUENCE</scope>
    <source>
        <strain evidence="8">10Sc9-8</strain>
    </source>
</reference>
<keyword evidence="6" id="KW-0411">Iron-sulfur</keyword>
<evidence type="ECO:0000313" key="9">
    <source>
        <dbReference type="Proteomes" id="UP001165561"/>
    </source>
</evidence>
<dbReference type="InterPro" id="IPR051269">
    <property type="entry name" value="Fe-S_cluster_ET"/>
</dbReference>
<name>A0ABT5TYR9_9MICO</name>
<keyword evidence="9" id="KW-1185">Reference proteome</keyword>
<evidence type="ECO:0000256" key="3">
    <source>
        <dbReference type="ARBA" id="ARBA00022723"/>
    </source>
</evidence>
<evidence type="ECO:0000256" key="2">
    <source>
        <dbReference type="ARBA" id="ARBA00022448"/>
    </source>
</evidence>
<sequence>MRIVASYPTCVAAGQCVVTDPDAFDQDEEGTVIVLRERPTTDEEIALADEAVRSCPSGALSLVED</sequence>
<keyword evidence="4" id="KW-0249">Electron transport</keyword>
<proteinExistence type="predicted"/>
<organism evidence="8 9">
    <name type="scientific">Georgenia halotolerans</name>
    <dbReference type="NCBI Taxonomy" id="3028317"/>
    <lineage>
        <taxon>Bacteria</taxon>
        <taxon>Bacillati</taxon>
        <taxon>Actinomycetota</taxon>
        <taxon>Actinomycetes</taxon>
        <taxon>Micrococcales</taxon>
        <taxon>Bogoriellaceae</taxon>
        <taxon>Georgenia</taxon>
    </lineage>
</organism>
<dbReference type="Pfam" id="PF13370">
    <property type="entry name" value="Fer4_13"/>
    <property type="match status" value="1"/>
</dbReference>
<comment type="cofactor">
    <cofactor evidence="1">
        <name>[3Fe-4S] cluster</name>
        <dbReference type="ChEBI" id="CHEBI:21137"/>
    </cofactor>
</comment>
<evidence type="ECO:0000256" key="6">
    <source>
        <dbReference type="ARBA" id="ARBA00023014"/>
    </source>
</evidence>
<dbReference type="PANTHER" id="PTHR36923">
    <property type="entry name" value="FERREDOXIN"/>
    <property type="match status" value="1"/>
</dbReference>
<dbReference type="Gene3D" id="3.30.70.20">
    <property type="match status" value="1"/>
</dbReference>
<evidence type="ECO:0000256" key="1">
    <source>
        <dbReference type="ARBA" id="ARBA00001927"/>
    </source>
</evidence>
<comment type="caution">
    <text evidence="8">The sequence shown here is derived from an EMBL/GenBank/DDBJ whole genome shotgun (WGS) entry which is preliminary data.</text>
</comment>
<dbReference type="SUPFAM" id="SSF54862">
    <property type="entry name" value="4Fe-4S ferredoxins"/>
    <property type="match status" value="1"/>
</dbReference>
<gene>
    <name evidence="8" type="ORF">PU560_12145</name>
</gene>
<evidence type="ECO:0000313" key="8">
    <source>
        <dbReference type="EMBL" id="MDD9207210.1"/>
    </source>
</evidence>
<keyword evidence="5" id="KW-0408">Iron</keyword>
<evidence type="ECO:0000256" key="7">
    <source>
        <dbReference type="ARBA" id="ARBA00023291"/>
    </source>
</evidence>
<keyword evidence="2" id="KW-0813">Transport</keyword>
<dbReference type="PANTHER" id="PTHR36923:SF3">
    <property type="entry name" value="FERREDOXIN"/>
    <property type="match status" value="1"/>
</dbReference>
<protein>
    <submittedName>
        <fullName evidence="8">Ferredoxin</fullName>
    </submittedName>
</protein>